<dbReference type="Proteomes" id="UP000077412">
    <property type="component" value="Chromosome"/>
</dbReference>
<sequence length="118" mass="13796">MNDKHSSLIGELDMIHENLQYAKQNTDNPLINSRIEEIKKFVSKLINDIEQMEKYKEQRYKPNQIKQKSPALHKNKPKKNVKHHQAPKGRNAHRQSGLFNAQGGFKPTAFYHVKGYED</sequence>
<protein>
    <submittedName>
        <fullName evidence="2">Uncharacterized protein</fullName>
    </submittedName>
</protein>
<feature type="region of interest" description="Disordered" evidence="1">
    <location>
        <begin position="56"/>
        <end position="105"/>
    </location>
</feature>
<reference evidence="2 3" key="1">
    <citation type="submission" date="2016-08" db="EMBL/GenBank/DDBJ databases">
        <title>Complete genome sequence of Fictibacillus arsenicus G25-54, a strain with toxicity to nematodes and a potential arsenic-resistance activity.</title>
        <authorList>
            <person name="Zheng Z."/>
        </authorList>
    </citation>
    <scope>NUCLEOTIDE SEQUENCE [LARGE SCALE GENOMIC DNA]</scope>
    <source>
        <strain evidence="2 3">G25-54</strain>
    </source>
</reference>
<keyword evidence="3" id="KW-1185">Reference proteome</keyword>
<name>A0A1B1Z982_9BACL</name>
<evidence type="ECO:0000256" key="1">
    <source>
        <dbReference type="SAM" id="MobiDB-lite"/>
    </source>
</evidence>
<organism evidence="2 3">
    <name type="scientific">Fictibacillus arsenicus</name>
    <dbReference type="NCBI Taxonomy" id="255247"/>
    <lineage>
        <taxon>Bacteria</taxon>
        <taxon>Bacillati</taxon>
        <taxon>Bacillota</taxon>
        <taxon>Bacilli</taxon>
        <taxon>Bacillales</taxon>
        <taxon>Fictibacillaceae</taxon>
        <taxon>Fictibacillus</taxon>
    </lineage>
</organism>
<dbReference type="OrthoDB" id="9860713at2"/>
<accession>A0A1B1Z982</accession>
<dbReference type="RefSeq" id="WP_066293435.1">
    <property type="nucleotide sequence ID" value="NZ_CP016761.1"/>
</dbReference>
<dbReference type="AlphaFoldDB" id="A0A1B1Z982"/>
<proteinExistence type="predicted"/>
<dbReference type="STRING" id="255247.ABE41_018155"/>
<gene>
    <name evidence="2" type="ORF">ABE41_018155</name>
</gene>
<feature type="compositionally biased region" description="Basic residues" evidence="1">
    <location>
        <begin position="71"/>
        <end position="93"/>
    </location>
</feature>
<dbReference type="EMBL" id="CP016761">
    <property type="protein sequence ID" value="ANX13939.1"/>
    <property type="molecule type" value="Genomic_DNA"/>
</dbReference>
<evidence type="ECO:0000313" key="2">
    <source>
        <dbReference type="EMBL" id="ANX13939.1"/>
    </source>
</evidence>
<dbReference type="KEGG" id="far:ABE41_018155"/>
<evidence type="ECO:0000313" key="3">
    <source>
        <dbReference type="Proteomes" id="UP000077412"/>
    </source>
</evidence>